<dbReference type="GO" id="GO:0005829">
    <property type="term" value="C:cytosol"/>
    <property type="evidence" value="ECO:0007669"/>
    <property type="project" value="TreeGrafter"/>
</dbReference>
<organism evidence="16 17">
    <name type="scientific">Acer yangbiense</name>
    <dbReference type="NCBI Taxonomy" id="1000413"/>
    <lineage>
        <taxon>Eukaryota</taxon>
        <taxon>Viridiplantae</taxon>
        <taxon>Streptophyta</taxon>
        <taxon>Embryophyta</taxon>
        <taxon>Tracheophyta</taxon>
        <taxon>Spermatophyta</taxon>
        <taxon>Magnoliopsida</taxon>
        <taxon>eudicotyledons</taxon>
        <taxon>Gunneridae</taxon>
        <taxon>Pentapetalae</taxon>
        <taxon>rosids</taxon>
        <taxon>malvids</taxon>
        <taxon>Sapindales</taxon>
        <taxon>Sapindaceae</taxon>
        <taxon>Hippocastanoideae</taxon>
        <taxon>Acereae</taxon>
        <taxon>Acer</taxon>
    </lineage>
</organism>
<dbReference type="EMBL" id="VAHF01000001">
    <property type="protein sequence ID" value="TXG72587.1"/>
    <property type="molecule type" value="Genomic_DNA"/>
</dbReference>
<dbReference type="Gene3D" id="3.90.70.10">
    <property type="entry name" value="Cysteine proteinases"/>
    <property type="match status" value="2"/>
</dbReference>
<gene>
    <name evidence="16" type="ORF">EZV62_001166</name>
</gene>
<dbReference type="PANTHER" id="PTHR24006">
    <property type="entry name" value="UBIQUITIN CARBOXYL-TERMINAL HYDROLASE"/>
    <property type="match status" value="1"/>
</dbReference>
<feature type="compositionally biased region" description="Acidic residues" evidence="13">
    <location>
        <begin position="662"/>
        <end position="671"/>
    </location>
</feature>
<proteinExistence type="inferred from homology"/>
<dbReference type="Proteomes" id="UP000323000">
    <property type="component" value="Chromosome 1"/>
</dbReference>
<feature type="compositionally biased region" description="Low complexity" evidence="13">
    <location>
        <begin position="437"/>
        <end position="450"/>
    </location>
</feature>
<dbReference type="SMART" id="SM00290">
    <property type="entry name" value="ZnF_UBP"/>
    <property type="match status" value="1"/>
</dbReference>
<dbReference type="PROSITE" id="PS50235">
    <property type="entry name" value="USP_3"/>
    <property type="match status" value="1"/>
</dbReference>
<keyword evidence="6 12" id="KW-0863">Zinc-finger</keyword>
<evidence type="ECO:0000256" key="13">
    <source>
        <dbReference type="SAM" id="MobiDB-lite"/>
    </source>
</evidence>
<protein>
    <recommendedName>
        <fullName evidence="3">ubiquitinyl hydrolase 1</fullName>
        <ecNumber evidence="3">3.4.19.12</ecNumber>
    </recommendedName>
</protein>
<feature type="region of interest" description="Disordered" evidence="13">
    <location>
        <begin position="391"/>
        <end position="501"/>
    </location>
</feature>
<dbReference type="GO" id="GO:0008270">
    <property type="term" value="F:zinc ion binding"/>
    <property type="evidence" value="ECO:0007669"/>
    <property type="project" value="UniProtKB-KW"/>
</dbReference>
<evidence type="ECO:0000256" key="1">
    <source>
        <dbReference type="ARBA" id="ARBA00000707"/>
    </source>
</evidence>
<evidence type="ECO:0000256" key="10">
    <source>
        <dbReference type="ARBA" id="ARBA00022833"/>
    </source>
</evidence>
<feature type="compositionally biased region" description="Low complexity" evidence="13">
    <location>
        <begin position="486"/>
        <end position="501"/>
    </location>
</feature>
<dbReference type="InterPro" id="IPR050164">
    <property type="entry name" value="Peptidase_C19"/>
</dbReference>
<dbReference type="Pfam" id="PF00443">
    <property type="entry name" value="UCH"/>
    <property type="match status" value="1"/>
</dbReference>
<feature type="compositionally biased region" description="Basic residues" evidence="13">
    <location>
        <begin position="410"/>
        <end position="428"/>
    </location>
</feature>
<evidence type="ECO:0000256" key="11">
    <source>
        <dbReference type="ARBA" id="ARBA00058678"/>
    </source>
</evidence>
<sequence length="1021" mass="111582">MGKRAERKTRAAVKEKRPTAAASLKVDSPKVVPPQLNPVESGEDGVSVVKERKLCPHLDKGIDLEKFSAKIKASDPSRCEDCREGSTDRRGKRGKGKHGKKKGNASVDSKSDSRAIWVCLDCGHYSCGGVGLPTTPQTHAVRHTRQTRHPLVIRWDNPHLRWCFPCNTLITVEKSEENGEKKDAFLEVVKLIKGRTTEGSTVDVEDVWFGGGSVTSEMKTEGIVSSGNDLDAKGGYVVRGLTNLGNTCFFNSVMQNLLAMDRVRDYFLNMDASFGPLTIALNKLFDETKPEIGLRNVINPRSFFGCLCSKSPQFRGYEQHDSHELLHCLLDGLCTEELNARKKINASMENGASSNHGPTFVDSVFGGQISSTVCCVECGHSSTVREPFLDLSLPVPTKKPPPKKVQPNSRAKKAKLPPKKNGKSRPKINKNPDTVTAQSISNSSASAESAVPLNEQMASSSGDSSQSCSVGPATMAAQSGSASQNVSAVPQSESEQVSENSVVASLDDMAWLDFLEPPTISDEHNMTLQSNDLLFQDSGDKDKVSDNILLESNQIPSLDEESNKKLDASSVNPWEDELPSLAQDSEVILLPYHEETSNTLDILSREAESSSSVMGCGQEEPDFDGFGGLFNEPEIAIGPVAGPSLPNEGAVSGVVVGNSSESDPDEVDDSDSPVSVESCLAHFIKPELLTNDNAWDCEGCTRTLQRQELEASRKQAKLALKTLVNGGESGNQSDLKSTKDISCPPEFENPSNGDMDINLNSVSGTLVSRNGMTDYLNQNSSEVDSVQTCETNTVVSQQEEGKVEKNDAREEQSHFSGSHKSCSQESRPDQADDSCSVDESSSIGNAIDKVQLSGSHESEESNSKEMKFKTVKVKRDATKRVLIDKAPPILTIHLKRFSQDARGRLSKLNGHVNFRETIDLRPYMDPRTSAGVAIEIRNFLVILWCIDQDKYLYHLVGVVEHSGTMRGGHYVAYVKGVKSKGKAEKEIRECVWHHVSDAYVREVSLEQVLRCEAYILFYQKN</sequence>
<feature type="region of interest" description="Disordered" evidence="13">
    <location>
        <begin position="642"/>
        <end position="673"/>
    </location>
</feature>
<feature type="domain" description="USP" evidence="14">
    <location>
        <begin position="239"/>
        <end position="1021"/>
    </location>
</feature>
<accession>A0A5C7ITB8</accession>
<comment type="similarity">
    <text evidence="2">Belongs to the peptidase C19 family.</text>
</comment>
<feature type="compositionally biased region" description="Low complexity" evidence="13">
    <location>
        <begin position="647"/>
        <end position="661"/>
    </location>
</feature>
<dbReference type="Pfam" id="PF02148">
    <property type="entry name" value="zf-UBP"/>
    <property type="match status" value="1"/>
</dbReference>
<keyword evidence="4" id="KW-0645">Protease</keyword>
<feature type="domain" description="UBP-type" evidence="15">
    <location>
        <begin position="53"/>
        <end position="190"/>
    </location>
</feature>
<evidence type="ECO:0000313" key="17">
    <source>
        <dbReference type="Proteomes" id="UP000323000"/>
    </source>
</evidence>
<evidence type="ECO:0000256" key="4">
    <source>
        <dbReference type="ARBA" id="ARBA00022670"/>
    </source>
</evidence>
<reference evidence="17" key="1">
    <citation type="journal article" date="2019" name="Gigascience">
        <title>De novo genome assembly of the endangered Acer yangbiense, a plant species with extremely small populations endemic to Yunnan Province, China.</title>
        <authorList>
            <person name="Yang J."/>
            <person name="Wariss H.M."/>
            <person name="Tao L."/>
            <person name="Zhang R."/>
            <person name="Yun Q."/>
            <person name="Hollingsworth P."/>
            <person name="Dao Z."/>
            <person name="Luo G."/>
            <person name="Guo H."/>
            <person name="Ma Y."/>
            <person name="Sun W."/>
        </authorList>
    </citation>
    <scope>NUCLEOTIDE SEQUENCE [LARGE SCALE GENOMIC DNA]</scope>
    <source>
        <strain evidence="17">cv. Malutang</strain>
    </source>
</reference>
<evidence type="ECO:0000256" key="12">
    <source>
        <dbReference type="PROSITE-ProRule" id="PRU00502"/>
    </source>
</evidence>
<feature type="compositionally biased region" description="Basic and acidic residues" evidence="13">
    <location>
        <begin position="8"/>
        <end position="18"/>
    </location>
</feature>
<keyword evidence="7" id="KW-0833">Ubl conjugation pathway</keyword>
<dbReference type="InterPro" id="IPR013083">
    <property type="entry name" value="Znf_RING/FYVE/PHD"/>
</dbReference>
<dbReference type="OrthoDB" id="2020758at2759"/>
<feature type="compositionally biased region" description="Basic residues" evidence="13">
    <location>
        <begin position="90"/>
        <end position="103"/>
    </location>
</feature>
<feature type="compositionally biased region" description="Basic and acidic residues" evidence="13">
    <location>
        <begin position="856"/>
        <end position="866"/>
    </location>
</feature>
<evidence type="ECO:0000313" key="16">
    <source>
        <dbReference type="EMBL" id="TXG72587.1"/>
    </source>
</evidence>
<evidence type="ECO:0000256" key="3">
    <source>
        <dbReference type="ARBA" id="ARBA00012759"/>
    </source>
</evidence>
<dbReference type="Gene3D" id="3.30.40.10">
    <property type="entry name" value="Zinc/RING finger domain, C3HC4 (zinc finger)"/>
    <property type="match status" value="1"/>
</dbReference>
<feature type="region of interest" description="Disordered" evidence="13">
    <location>
        <begin position="76"/>
        <end position="108"/>
    </location>
</feature>
<comment type="function">
    <text evidence="11">Recognizes and hydrolyzes the peptide bond at the C-terminal Gly of ubiquitin. Involved in the processing of poly-ubiquitin precursors as well as that of ubiquitinated proteins. Is involved in resistance to the arginine analog canavanine (CAN).</text>
</comment>
<dbReference type="InterPro" id="IPR038765">
    <property type="entry name" value="Papain-like_cys_pep_sf"/>
</dbReference>
<dbReference type="GO" id="GO:0005634">
    <property type="term" value="C:nucleus"/>
    <property type="evidence" value="ECO:0007669"/>
    <property type="project" value="TreeGrafter"/>
</dbReference>
<dbReference type="GO" id="GO:0006508">
    <property type="term" value="P:proteolysis"/>
    <property type="evidence" value="ECO:0007669"/>
    <property type="project" value="UniProtKB-KW"/>
</dbReference>
<dbReference type="SUPFAM" id="SSF57850">
    <property type="entry name" value="RING/U-box"/>
    <property type="match status" value="1"/>
</dbReference>
<name>A0A5C7ITB8_9ROSI</name>
<evidence type="ECO:0000256" key="5">
    <source>
        <dbReference type="ARBA" id="ARBA00022723"/>
    </source>
</evidence>
<keyword evidence="10" id="KW-0862">Zinc</keyword>
<keyword evidence="17" id="KW-1185">Reference proteome</keyword>
<dbReference type="GO" id="GO:0004843">
    <property type="term" value="F:cysteine-type deubiquitinase activity"/>
    <property type="evidence" value="ECO:0007669"/>
    <property type="project" value="UniProtKB-EC"/>
</dbReference>
<keyword evidence="8" id="KW-0378">Hydrolase</keyword>
<feature type="compositionally biased region" description="Polar residues" evidence="13">
    <location>
        <begin position="781"/>
        <end position="798"/>
    </location>
</feature>
<dbReference type="PANTHER" id="PTHR24006:SF781">
    <property type="entry name" value="LD34905P"/>
    <property type="match status" value="1"/>
</dbReference>
<evidence type="ECO:0000259" key="15">
    <source>
        <dbReference type="PROSITE" id="PS50271"/>
    </source>
</evidence>
<dbReference type="SUPFAM" id="SSF54001">
    <property type="entry name" value="Cysteine proteinases"/>
    <property type="match status" value="1"/>
</dbReference>
<dbReference type="InterPro" id="IPR018200">
    <property type="entry name" value="USP_CS"/>
</dbReference>
<feature type="compositionally biased region" description="Low complexity" evidence="13">
    <location>
        <begin position="459"/>
        <end position="469"/>
    </location>
</feature>
<keyword evidence="9" id="KW-0788">Thiol protease</keyword>
<evidence type="ECO:0000256" key="7">
    <source>
        <dbReference type="ARBA" id="ARBA00022786"/>
    </source>
</evidence>
<evidence type="ECO:0000256" key="8">
    <source>
        <dbReference type="ARBA" id="ARBA00022801"/>
    </source>
</evidence>
<dbReference type="InterPro" id="IPR028889">
    <property type="entry name" value="USP"/>
</dbReference>
<dbReference type="FunFam" id="3.30.40.10:FF:000900">
    <property type="entry name" value="Ubiquitinyl hydrolase 1"/>
    <property type="match status" value="1"/>
</dbReference>
<evidence type="ECO:0000256" key="6">
    <source>
        <dbReference type="ARBA" id="ARBA00022771"/>
    </source>
</evidence>
<dbReference type="EC" id="3.4.19.12" evidence="3"/>
<evidence type="ECO:0000256" key="2">
    <source>
        <dbReference type="ARBA" id="ARBA00009085"/>
    </source>
</evidence>
<feature type="compositionally biased region" description="Basic and acidic residues" evidence="13">
    <location>
        <begin position="799"/>
        <end position="813"/>
    </location>
</feature>
<feature type="compositionally biased region" description="Polar residues" evidence="13">
    <location>
        <begin position="476"/>
        <end position="485"/>
    </location>
</feature>
<dbReference type="PROSITE" id="PS00973">
    <property type="entry name" value="USP_2"/>
    <property type="match status" value="1"/>
</dbReference>
<feature type="region of interest" description="Disordered" evidence="13">
    <location>
        <begin position="781"/>
        <end position="866"/>
    </location>
</feature>
<comment type="catalytic activity">
    <reaction evidence="1">
        <text>Thiol-dependent hydrolysis of ester, thioester, amide, peptide and isopeptide bonds formed by the C-terminal Gly of ubiquitin (a 76-residue protein attached to proteins as an intracellular targeting signal).</text>
        <dbReference type="EC" id="3.4.19.12"/>
    </reaction>
</comment>
<dbReference type="GO" id="GO:0016579">
    <property type="term" value="P:protein deubiquitination"/>
    <property type="evidence" value="ECO:0007669"/>
    <property type="project" value="InterPro"/>
</dbReference>
<feature type="region of interest" description="Disordered" evidence="13">
    <location>
        <begin position="552"/>
        <end position="571"/>
    </location>
</feature>
<comment type="caution">
    <text evidence="16">The sequence shown here is derived from an EMBL/GenBank/DDBJ whole genome shotgun (WGS) entry which is preliminary data.</text>
</comment>
<dbReference type="InterPro" id="IPR001607">
    <property type="entry name" value="Znf_UBP"/>
</dbReference>
<evidence type="ECO:0000259" key="14">
    <source>
        <dbReference type="PROSITE" id="PS50235"/>
    </source>
</evidence>
<dbReference type="InterPro" id="IPR001394">
    <property type="entry name" value="Peptidase_C19_UCH"/>
</dbReference>
<dbReference type="PROSITE" id="PS00972">
    <property type="entry name" value="USP_1"/>
    <property type="match status" value="1"/>
</dbReference>
<feature type="compositionally biased region" description="Basic and acidic residues" evidence="13">
    <location>
        <begin position="76"/>
        <end position="89"/>
    </location>
</feature>
<feature type="compositionally biased region" description="Polar residues" evidence="13">
    <location>
        <begin position="814"/>
        <end position="825"/>
    </location>
</feature>
<dbReference type="AlphaFoldDB" id="A0A5C7ITB8"/>
<keyword evidence="5" id="KW-0479">Metal-binding</keyword>
<feature type="region of interest" description="Disordered" evidence="13">
    <location>
        <begin position="1"/>
        <end position="47"/>
    </location>
</feature>
<evidence type="ECO:0000256" key="9">
    <source>
        <dbReference type="ARBA" id="ARBA00022807"/>
    </source>
</evidence>
<dbReference type="PROSITE" id="PS50271">
    <property type="entry name" value="ZF_UBP"/>
    <property type="match status" value="1"/>
</dbReference>